<keyword evidence="7" id="KW-0967">Endosome</keyword>
<dbReference type="GO" id="GO:0005769">
    <property type="term" value="C:early endosome"/>
    <property type="evidence" value="ECO:0007669"/>
    <property type="project" value="UniProtKB-SubCell"/>
</dbReference>
<accession>A0A8J4GFR9</accession>
<feature type="transmembrane region" description="Helical" evidence="7">
    <location>
        <begin position="73"/>
        <end position="93"/>
    </location>
</feature>
<feature type="region of interest" description="Disordered" evidence="8">
    <location>
        <begin position="369"/>
        <end position="388"/>
    </location>
</feature>
<keyword evidence="7" id="KW-1003">Cell membrane</keyword>
<dbReference type="SUPFAM" id="SSF103481">
    <property type="entry name" value="Multidrug resistance efflux transporter EmrE"/>
    <property type="match status" value="1"/>
</dbReference>
<comment type="subcellular location">
    <subcellularLocation>
        <location evidence="7">Cell membrane</location>
        <topology evidence="7">Multi-pass membrane protein</topology>
    </subcellularLocation>
    <subcellularLocation>
        <location evidence="7">Early endosome</location>
    </subcellularLocation>
    <subcellularLocation>
        <location evidence="1">Membrane</location>
        <topology evidence="1">Multi-pass membrane protein</topology>
    </subcellularLocation>
</comment>
<organism evidence="9 10">
    <name type="scientific">Volvox reticuliferus</name>
    <dbReference type="NCBI Taxonomy" id="1737510"/>
    <lineage>
        <taxon>Eukaryota</taxon>
        <taxon>Viridiplantae</taxon>
        <taxon>Chlorophyta</taxon>
        <taxon>core chlorophytes</taxon>
        <taxon>Chlorophyceae</taxon>
        <taxon>CS clade</taxon>
        <taxon>Chlamydomonadales</taxon>
        <taxon>Volvocaceae</taxon>
        <taxon>Volvox</taxon>
    </lineage>
</organism>
<sequence>MWFAILITVLAAAGNNIGKVLQKQATRTLPRLVLNRTTLLLYFRSGLWVTGMLTDLGGALLMIVAFANAPVSVVQPVSGVGLVILLIFSHFYLKERLHWHEWVAAAVAFVGVLGLGVSAEPSHLEHPAISSWRVLGAFAAMVALLGCECWWRHSVQAHQHHHHHHHHISIYNHGGSGGGGGKSGASSGTTGSATVASTAAAAAAADAVLCGLEAGACFGFSAAACRTGFILAVKLSVVWIPLGLAASVGLTSSGFLLQTRGLKAGNTVVVCVAAATSSMICGVLAGMVALDEKLPTGHGMKVVRLASWLCILLGVSCLAGGTEALAATATTIVACVPPWVRRLLPRPLAVSVHRLQRKRAAMTVATGQMGVPSPNGVTTEEDEDIDVV</sequence>
<name>A0A8J4GFR9_9CHLO</name>
<dbReference type="InterPro" id="IPR037185">
    <property type="entry name" value="EmrE-like"/>
</dbReference>
<evidence type="ECO:0000256" key="7">
    <source>
        <dbReference type="RuleBase" id="RU363078"/>
    </source>
</evidence>
<protein>
    <recommendedName>
        <fullName evidence="7">Probable magnesium transporter</fullName>
    </recommendedName>
</protein>
<dbReference type="EMBL" id="BNCQ01000020">
    <property type="protein sequence ID" value="GIM06227.1"/>
    <property type="molecule type" value="Genomic_DNA"/>
</dbReference>
<feature type="compositionally biased region" description="Gly residues" evidence="8">
    <location>
        <begin position="174"/>
        <end position="183"/>
    </location>
</feature>
<keyword evidence="3 7" id="KW-0812">Transmembrane</keyword>
<gene>
    <name evidence="9" type="ORF">Vretimale_10592</name>
</gene>
<keyword evidence="5 7" id="KW-0472">Membrane</keyword>
<dbReference type="Pfam" id="PF05653">
    <property type="entry name" value="Mg_trans_NIPA"/>
    <property type="match status" value="1"/>
</dbReference>
<dbReference type="PANTHER" id="PTHR12570:SF65">
    <property type="entry name" value="MAGNESIUM TRANSPORTER NIPA9-RELATED"/>
    <property type="match status" value="1"/>
</dbReference>
<comment type="function">
    <text evidence="6 7">Acts as a Mg(2+) transporter. Can also transport other divalent cations such as Fe(2+), Sr(2+), Ba(2+), Mn(2+) and Co(2+) but to a much less extent than Mg(2+).</text>
</comment>
<feature type="transmembrane region" description="Helical" evidence="7">
    <location>
        <begin position="238"/>
        <end position="257"/>
    </location>
</feature>
<feature type="transmembrane region" description="Helical" evidence="7">
    <location>
        <begin position="269"/>
        <end position="290"/>
    </location>
</feature>
<comment type="subunit">
    <text evidence="7">Homodimer.</text>
</comment>
<keyword evidence="7" id="KW-0813">Transport</keyword>
<evidence type="ECO:0000256" key="3">
    <source>
        <dbReference type="ARBA" id="ARBA00022692"/>
    </source>
</evidence>
<proteinExistence type="inferred from homology"/>
<feature type="transmembrane region" description="Helical" evidence="7">
    <location>
        <begin position="46"/>
        <end position="66"/>
    </location>
</feature>
<dbReference type="PANTHER" id="PTHR12570">
    <property type="match status" value="1"/>
</dbReference>
<feature type="transmembrane region" description="Helical" evidence="7">
    <location>
        <begin position="99"/>
        <end position="119"/>
    </location>
</feature>
<dbReference type="GO" id="GO:0015095">
    <property type="term" value="F:magnesium ion transmembrane transporter activity"/>
    <property type="evidence" value="ECO:0007669"/>
    <property type="project" value="UniProtKB-UniRule"/>
</dbReference>
<evidence type="ECO:0000256" key="4">
    <source>
        <dbReference type="ARBA" id="ARBA00022989"/>
    </source>
</evidence>
<dbReference type="Gene3D" id="1.10.3730.20">
    <property type="match status" value="1"/>
</dbReference>
<feature type="transmembrane region" description="Helical" evidence="7">
    <location>
        <begin position="305"/>
        <end position="336"/>
    </location>
</feature>
<evidence type="ECO:0000313" key="9">
    <source>
        <dbReference type="EMBL" id="GIM06227.1"/>
    </source>
</evidence>
<reference evidence="9" key="1">
    <citation type="journal article" date="2021" name="Proc. Natl. Acad. Sci. U.S.A.">
        <title>Three genomes in the algal genus Volvox reveal the fate of a haploid sex-determining region after a transition to homothallism.</title>
        <authorList>
            <person name="Yamamoto K."/>
            <person name="Hamaji T."/>
            <person name="Kawai-Toyooka H."/>
            <person name="Matsuzaki R."/>
            <person name="Takahashi F."/>
            <person name="Nishimura Y."/>
            <person name="Kawachi M."/>
            <person name="Noguchi H."/>
            <person name="Minakuchi Y."/>
            <person name="Umen J.G."/>
            <person name="Toyoda A."/>
            <person name="Nozaki H."/>
        </authorList>
    </citation>
    <scope>NUCLEOTIDE SEQUENCE</scope>
    <source>
        <strain evidence="9">NIES-3785</strain>
    </source>
</reference>
<keyword evidence="7" id="KW-0460">Magnesium</keyword>
<evidence type="ECO:0000256" key="2">
    <source>
        <dbReference type="ARBA" id="ARBA00007001"/>
    </source>
</evidence>
<evidence type="ECO:0000256" key="8">
    <source>
        <dbReference type="SAM" id="MobiDB-lite"/>
    </source>
</evidence>
<dbReference type="GO" id="GO:0005886">
    <property type="term" value="C:plasma membrane"/>
    <property type="evidence" value="ECO:0007669"/>
    <property type="project" value="UniProtKB-SubCell"/>
</dbReference>
<evidence type="ECO:0000313" key="10">
    <source>
        <dbReference type="Proteomes" id="UP000722791"/>
    </source>
</evidence>
<evidence type="ECO:0000256" key="6">
    <source>
        <dbReference type="ARBA" id="ARBA00025284"/>
    </source>
</evidence>
<comment type="caution">
    <text evidence="9">The sequence shown here is derived from an EMBL/GenBank/DDBJ whole genome shotgun (WGS) entry which is preliminary data.</text>
</comment>
<comment type="similarity">
    <text evidence="2 7">Belongs to the NIPA (TC 2.A.7) family.</text>
</comment>
<dbReference type="Proteomes" id="UP000722791">
    <property type="component" value="Unassembled WGS sequence"/>
</dbReference>
<evidence type="ECO:0000256" key="5">
    <source>
        <dbReference type="ARBA" id="ARBA00023136"/>
    </source>
</evidence>
<dbReference type="AlphaFoldDB" id="A0A8J4GFR9"/>
<feature type="transmembrane region" description="Helical" evidence="7">
    <location>
        <begin position="131"/>
        <end position="153"/>
    </location>
</feature>
<keyword evidence="4 7" id="KW-1133">Transmembrane helix</keyword>
<keyword evidence="7" id="KW-0406">Ion transport</keyword>
<feature type="compositionally biased region" description="Acidic residues" evidence="8">
    <location>
        <begin position="379"/>
        <end position="388"/>
    </location>
</feature>
<feature type="region of interest" description="Disordered" evidence="8">
    <location>
        <begin position="168"/>
        <end position="188"/>
    </location>
</feature>
<evidence type="ECO:0000256" key="1">
    <source>
        <dbReference type="ARBA" id="ARBA00004141"/>
    </source>
</evidence>
<dbReference type="InterPro" id="IPR008521">
    <property type="entry name" value="Mg_trans_NIPA"/>
</dbReference>
<comment type="caution">
    <text evidence="7">Lacks conserved residue(s) required for the propagation of feature annotation.</text>
</comment>